<organism evidence="1 2">
    <name type="scientific">Aphanizomenon flos-aquae WA102</name>
    <dbReference type="NCBI Taxonomy" id="1710896"/>
    <lineage>
        <taxon>Bacteria</taxon>
        <taxon>Bacillati</taxon>
        <taxon>Cyanobacteriota</taxon>
        <taxon>Cyanophyceae</taxon>
        <taxon>Nostocales</taxon>
        <taxon>Aphanizomenonaceae</taxon>
        <taxon>Aphanizomenon</taxon>
    </lineage>
</organism>
<proteinExistence type="predicted"/>
<evidence type="ECO:0000313" key="2">
    <source>
        <dbReference type="Proteomes" id="UP000092093"/>
    </source>
</evidence>
<name>A0A1B7X894_APHFL</name>
<evidence type="ECO:0000313" key="1">
    <source>
        <dbReference type="EMBL" id="OBQ45625.1"/>
    </source>
</evidence>
<comment type="caution">
    <text evidence="1">The sequence shown here is derived from an EMBL/GenBank/DDBJ whole genome shotgun (WGS) entry which is preliminary data.</text>
</comment>
<sequence>MAESTSTFNTPVLWINTYLQEKLAEMVKQTGSDQITNFTNTPGIGVPFFPSRPSSIDEITEQWVVIDDARYPYAGVMATWDRLVRMRRSPFPHIKQEQLLYYFYATEQGVTETMVQVQETVLRLMDNEDETAEDINRWAAGKIIDGMENKFYFHKFKVYQLEEVRDIIDFGTARTYGGNKIIIDFEYHQHESIVKRSI</sequence>
<protein>
    <submittedName>
        <fullName evidence="1">Uncharacterized protein</fullName>
    </submittedName>
</protein>
<dbReference type="AlphaFoldDB" id="A0A1B7X894"/>
<dbReference type="Proteomes" id="UP000092093">
    <property type="component" value="Unassembled WGS sequence"/>
</dbReference>
<dbReference type="EMBL" id="LJOW01000002">
    <property type="protein sequence ID" value="OBQ45625.1"/>
    <property type="molecule type" value="Genomic_DNA"/>
</dbReference>
<gene>
    <name evidence="1" type="ORF">AN484_01265</name>
</gene>
<reference evidence="1 2" key="1">
    <citation type="submission" date="2015-09" db="EMBL/GenBank/DDBJ databases">
        <title>Aphanizomenon flos-aquae WA102.</title>
        <authorList>
            <person name="Driscoll C."/>
        </authorList>
    </citation>
    <scope>NUCLEOTIDE SEQUENCE [LARGE SCALE GENOMIC DNA]</scope>
    <source>
        <strain evidence="1">WA102</strain>
    </source>
</reference>
<accession>A0A1B7X894</accession>